<dbReference type="SUPFAM" id="SSF52743">
    <property type="entry name" value="Subtilisin-like"/>
    <property type="match status" value="1"/>
</dbReference>
<dbReference type="InterPro" id="IPR000209">
    <property type="entry name" value="Peptidase_S8/S53_dom"/>
</dbReference>
<dbReference type="PROSITE" id="PS00138">
    <property type="entry name" value="SUBTILASE_SER"/>
    <property type="match status" value="1"/>
</dbReference>
<feature type="domain" description="Subtilisin-like protease fibronectin type-III" evidence="8">
    <location>
        <begin position="146"/>
        <end position="203"/>
    </location>
</feature>
<dbReference type="InterPro" id="IPR036852">
    <property type="entry name" value="Peptidase_S8/S53_dom_sf"/>
</dbReference>
<dbReference type="EMBL" id="KI392384">
    <property type="protein sequence ID" value="ERN17161.1"/>
    <property type="molecule type" value="Genomic_DNA"/>
</dbReference>
<sequence length="210" mass="22844">MNSTRQPMAEIVQKGTVVREAAAPVAASFSSRGPNFISPGDPSDERRALFNMISGTSMSTPHFSGIAALLKPAHPNWSPAAIKSAMMTPADILDNKGKPISDFDHLQAHIYAIGAGHINPIKATDSGLIYDNSPDDYLPYLCAYGPTSFTFTRTVTNVGDANSSYEVDIIKPEGVNVEVKPNRLYFPKLNEKQTYQMTISSKGKYWPSTT</sequence>
<gene>
    <name evidence="9" type="ORF">AMTR_s00044p00138720</name>
</gene>
<evidence type="ECO:0000256" key="1">
    <source>
        <dbReference type="ARBA" id="ARBA00011073"/>
    </source>
</evidence>
<reference evidence="10" key="1">
    <citation type="journal article" date="2013" name="Science">
        <title>The Amborella genome and the evolution of flowering plants.</title>
        <authorList>
            <consortium name="Amborella Genome Project"/>
        </authorList>
    </citation>
    <scope>NUCLEOTIDE SEQUENCE [LARGE SCALE GENOMIC DNA]</scope>
</reference>
<dbReference type="InterPro" id="IPR023828">
    <property type="entry name" value="Peptidase_S8_Ser-AS"/>
</dbReference>
<dbReference type="Proteomes" id="UP000017836">
    <property type="component" value="Unassembled WGS sequence"/>
</dbReference>
<keyword evidence="2" id="KW-0645">Protease</keyword>
<dbReference type="STRING" id="13333.U5CV20"/>
<evidence type="ECO:0000256" key="4">
    <source>
        <dbReference type="ARBA" id="ARBA00022801"/>
    </source>
</evidence>
<evidence type="ECO:0000256" key="3">
    <source>
        <dbReference type="ARBA" id="ARBA00022729"/>
    </source>
</evidence>
<keyword evidence="3" id="KW-0732">Signal</keyword>
<dbReference type="GO" id="GO:0004252">
    <property type="term" value="F:serine-type endopeptidase activity"/>
    <property type="evidence" value="ECO:0007669"/>
    <property type="project" value="InterPro"/>
</dbReference>
<dbReference type="OMA" id="CAGMENT"/>
<keyword evidence="4" id="KW-0378">Hydrolase</keyword>
<comment type="caution">
    <text evidence="6">Lacks conserved residue(s) required for the propagation of feature annotation.</text>
</comment>
<dbReference type="PROSITE" id="PS51892">
    <property type="entry name" value="SUBTILASE"/>
    <property type="match status" value="1"/>
</dbReference>
<dbReference type="AlphaFoldDB" id="U5CV20"/>
<keyword evidence="5" id="KW-0720">Serine protease</keyword>
<evidence type="ECO:0008006" key="11">
    <source>
        <dbReference type="Google" id="ProtNLM"/>
    </source>
</evidence>
<dbReference type="HOGENOM" id="CLU_113873_0_0_1"/>
<protein>
    <recommendedName>
        <fullName evidence="11">Peptidase S8/S53 domain-containing protein</fullName>
    </recommendedName>
</protein>
<name>U5CV20_AMBTC</name>
<dbReference type="GO" id="GO:0006508">
    <property type="term" value="P:proteolysis"/>
    <property type="evidence" value="ECO:0007669"/>
    <property type="project" value="UniProtKB-KW"/>
</dbReference>
<evidence type="ECO:0000256" key="6">
    <source>
        <dbReference type="PROSITE-ProRule" id="PRU01240"/>
    </source>
</evidence>
<evidence type="ECO:0000313" key="10">
    <source>
        <dbReference type="Proteomes" id="UP000017836"/>
    </source>
</evidence>
<dbReference type="PANTHER" id="PTHR10795">
    <property type="entry name" value="PROPROTEIN CONVERTASE SUBTILISIN/KEXIN"/>
    <property type="match status" value="1"/>
</dbReference>
<dbReference type="Pfam" id="PF00082">
    <property type="entry name" value="Peptidase_S8"/>
    <property type="match status" value="1"/>
</dbReference>
<organism evidence="9 10">
    <name type="scientific">Amborella trichopoda</name>
    <dbReference type="NCBI Taxonomy" id="13333"/>
    <lineage>
        <taxon>Eukaryota</taxon>
        <taxon>Viridiplantae</taxon>
        <taxon>Streptophyta</taxon>
        <taxon>Embryophyta</taxon>
        <taxon>Tracheophyta</taxon>
        <taxon>Spermatophyta</taxon>
        <taxon>Magnoliopsida</taxon>
        <taxon>Amborellales</taxon>
        <taxon>Amborellaceae</taxon>
        <taxon>Amborella</taxon>
    </lineage>
</organism>
<accession>U5CV20</accession>
<dbReference type="Gene3D" id="3.40.50.200">
    <property type="entry name" value="Peptidase S8/S53 domain"/>
    <property type="match status" value="1"/>
</dbReference>
<dbReference type="Gramene" id="ERN17161">
    <property type="protein sequence ID" value="ERN17161"/>
    <property type="gene ID" value="AMTR_s00044p00138720"/>
</dbReference>
<dbReference type="eggNOG" id="ENOG502QPQR">
    <property type="taxonomic scope" value="Eukaryota"/>
</dbReference>
<dbReference type="InterPro" id="IPR041469">
    <property type="entry name" value="Subtilisin-like_FN3"/>
</dbReference>
<feature type="domain" description="Peptidase S8/S53" evidence="7">
    <location>
        <begin position="21"/>
        <end position="94"/>
    </location>
</feature>
<evidence type="ECO:0000256" key="2">
    <source>
        <dbReference type="ARBA" id="ARBA00022670"/>
    </source>
</evidence>
<comment type="similarity">
    <text evidence="1 6">Belongs to the peptidase S8 family.</text>
</comment>
<evidence type="ECO:0000259" key="7">
    <source>
        <dbReference type="Pfam" id="PF00082"/>
    </source>
</evidence>
<dbReference type="InterPro" id="IPR045051">
    <property type="entry name" value="SBT"/>
</dbReference>
<dbReference type="Pfam" id="PF17766">
    <property type="entry name" value="fn3_6"/>
    <property type="match status" value="1"/>
</dbReference>
<evidence type="ECO:0000313" key="9">
    <source>
        <dbReference type="EMBL" id="ERN17161.1"/>
    </source>
</evidence>
<evidence type="ECO:0000259" key="8">
    <source>
        <dbReference type="Pfam" id="PF17766"/>
    </source>
</evidence>
<dbReference type="Gene3D" id="2.60.40.2310">
    <property type="match status" value="1"/>
</dbReference>
<evidence type="ECO:0000256" key="5">
    <source>
        <dbReference type="ARBA" id="ARBA00022825"/>
    </source>
</evidence>
<keyword evidence="10" id="KW-1185">Reference proteome</keyword>
<proteinExistence type="inferred from homology"/>